<keyword evidence="4 6" id="KW-1133">Transmembrane helix</keyword>
<dbReference type="PANTHER" id="PTHR33885">
    <property type="entry name" value="PHAGE SHOCK PROTEIN C"/>
    <property type="match status" value="1"/>
</dbReference>
<keyword evidence="5 6" id="KW-0472">Membrane</keyword>
<keyword evidence="2" id="KW-1003">Cell membrane</keyword>
<keyword evidence="10" id="KW-1185">Reference proteome</keyword>
<evidence type="ECO:0000256" key="5">
    <source>
        <dbReference type="ARBA" id="ARBA00023136"/>
    </source>
</evidence>
<evidence type="ECO:0000313" key="9">
    <source>
        <dbReference type="EMBL" id="CEN44807.1"/>
    </source>
</evidence>
<comment type="subcellular location">
    <subcellularLocation>
        <location evidence="1">Cell membrane</location>
        <topology evidence="1">Single-pass membrane protein</topology>
    </subcellularLocation>
</comment>
<feature type="domain" description="Phage shock protein PspC N-terminal" evidence="7">
    <location>
        <begin position="125"/>
        <end position="194"/>
    </location>
</feature>
<feature type="transmembrane region" description="Helical" evidence="6">
    <location>
        <begin position="335"/>
        <end position="356"/>
    </location>
</feature>
<evidence type="ECO:0000256" key="6">
    <source>
        <dbReference type="SAM" id="Phobius"/>
    </source>
</evidence>
<feature type="transmembrane region" description="Helical" evidence="6">
    <location>
        <begin position="427"/>
        <end position="449"/>
    </location>
</feature>
<dbReference type="AlphaFoldDB" id="A0A0B7I3X0"/>
<dbReference type="PANTHER" id="PTHR33885:SF3">
    <property type="entry name" value="PHAGE SHOCK PROTEIN C"/>
    <property type="match status" value="1"/>
</dbReference>
<dbReference type="Pfam" id="PF22744">
    <property type="entry name" value="Toast-rack_PspC-Cterm"/>
    <property type="match status" value="1"/>
</dbReference>
<evidence type="ECO:0000256" key="4">
    <source>
        <dbReference type="ARBA" id="ARBA00022989"/>
    </source>
</evidence>
<evidence type="ECO:0000259" key="8">
    <source>
        <dbReference type="Pfam" id="PF22744"/>
    </source>
</evidence>
<dbReference type="InterPro" id="IPR054319">
    <property type="entry name" value="PspC-rel_ToastRack"/>
</dbReference>
<protein>
    <recommendedName>
        <fullName evidence="11">PspC domain-containing protein</fullName>
    </recommendedName>
</protein>
<accession>A0A0B7I3X0</accession>
<proteinExistence type="predicted"/>
<reference evidence="9 10" key="1">
    <citation type="submission" date="2015-01" db="EMBL/GenBank/DDBJ databases">
        <authorList>
            <person name="Xiang T."/>
            <person name="Song Y."/>
            <person name="Huang L."/>
            <person name="Wang B."/>
            <person name="Wu P."/>
        </authorList>
    </citation>
    <scope>NUCLEOTIDE SEQUENCE [LARGE SCALE GENOMIC DNA]</scope>
    <source>
        <strain evidence="9 10">CcD38</strain>
    </source>
</reference>
<feature type="domain" description="PspC-related ToastRack" evidence="8">
    <location>
        <begin position="495"/>
        <end position="612"/>
    </location>
</feature>
<dbReference type="Pfam" id="PF04024">
    <property type="entry name" value="PspC"/>
    <property type="match status" value="2"/>
</dbReference>
<organism evidence="9 10">
    <name type="scientific">Capnocytophaga canis</name>
    <dbReference type="NCBI Taxonomy" id="1848903"/>
    <lineage>
        <taxon>Bacteria</taxon>
        <taxon>Pseudomonadati</taxon>
        <taxon>Bacteroidota</taxon>
        <taxon>Flavobacteriia</taxon>
        <taxon>Flavobacteriales</taxon>
        <taxon>Flavobacteriaceae</taxon>
        <taxon>Capnocytophaga</taxon>
    </lineage>
</organism>
<keyword evidence="3 6" id="KW-0812">Transmembrane</keyword>
<feature type="transmembrane region" description="Helical" evidence="6">
    <location>
        <begin position="273"/>
        <end position="290"/>
    </location>
</feature>
<gene>
    <name evidence="9" type="ORF">CCAND38_20012</name>
</gene>
<feature type="transmembrane region" description="Helical" evidence="6">
    <location>
        <begin position="175"/>
        <end position="196"/>
    </location>
</feature>
<dbReference type="RefSeq" id="WP_052458103.1">
    <property type="nucleotide sequence ID" value="NZ_CDOI01000112.1"/>
</dbReference>
<dbReference type="InterPro" id="IPR052027">
    <property type="entry name" value="PspC"/>
</dbReference>
<feature type="transmembrane region" description="Helical" evidence="6">
    <location>
        <begin position="152"/>
        <end position="169"/>
    </location>
</feature>
<dbReference type="EMBL" id="CDOI01000112">
    <property type="protein sequence ID" value="CEN44807.1"/>
    <property type="molecule type" value="Genomic_DNA"/>
</dbReference>
<dbReference type="InterPro" id="IPR007168">
    <property type="entry name" value="Phageshock_PspC_N"/>
</dbReference>
<dbReference type="GO" id="GO:0005886">
    <property type="term" value="C:plasma membrane"/>
    <property type="evidence" value="ECO:0007669"/>
    <property type="project" value="UniProtKB-SubCell"/>
</dbReference>
<name>A0A0B7I3X0_9FLAO</name>
<evidence type="ECO:0000256" key="1">
    <source>
        <dbReference type="ARBA" id="ARBA00004162"/>
    </source>
</evidence>
<sequence length="620" mass="71945">MDKTHNISLGGFAFLIEDRAYQQLLKYLNDVRKSLGNTSDTEEIIYDVEQRMAELLKTQMKGREVIVSQDVVYLIDVLGTPEQYIDEEASHDYSFEEMDRDTKNQYNTSDLKGAMNKIPNFFRHKKLFRDLENKRLAGVFSGLSHYLDMEAVWLRILFLSVYLLMLVIPKLYYLYPFYAMIWTSVYLLFASIIPIAKTTADKLAMRGKEVNIDTLSSAKESYDSDKIRMRLNKQKGKFLGVFAGMSEYYNWDVTWLRIGYALLVLLSLPFKEALFSLFCVILYVMLWLSMNNPKNNFLKADAETSENSERAEFKFVPKSNNFSFWGIVRGFFKGIFYFITAIILSILLVLFVGLSLAFFGINIFFLGTMGGTMLVYDYLPFLIETKWELALLYVSISMLSFVALFVPIKLLINLFSSKKATFPKKWIVTNVILFFVGIIGMSIVAGSTIRSFKAYTFDTQKYSLQNSDNTLVVQNARSQFMLLDDVFSSNYVDHDGSMFMYHNENIEIYVTDKQPYLEVMRTTRGGNIPKAKLNIDKTLYPLEIKNDTILLPNHYKIEKGGLFRGQEIRIKLYLPEKKKITFDRYSKTVVWFNKKFTRVMGNKEYIVTKEGLQEEPTLLN</sequence>
<feature type="domain" description="Phage shock protein PspC N-terminal" evidence="7">
    <location>
        <begin position="229"/>
        <end position="291"/>
    </location>
</feature>
<feature type="transmembrane region" description="Helical" evidence="6">
    <location>
        <begin position="389"/>
        <end position="415"/>
    </location>
</feature>
<evidence type="ECO:0000313" key="10">
    <source>
        <dbReference type="Proteomes" id="UP000045051"/>
    </source>
</evidence>
<evidence type="ECO:0000256" key="3">
    <source>
        <dbReference type="ARBA" id="ARBA00022692"/>
    </source>
</evidence>
<evidence type="ECO:0000256" key="2">
    <source>
        <dbReference type="ARBA" id="ARBA00022475"/>
    </source>
</evidence>
<feature type="transmembrane region" description="Helical" evidence="6">
    <location>
        <begin position="363"/>
        <end position="383"/>
    </location>
</feature>
<evidence type="ECO:0008006" key="11">
    <source>
        <dbReference type="Google" id="ProtNLM"/>
    </source>
</evidence>
<dbReference type="Proteomes" id="UP000045051">
    <property type="component" value="Unassembled WGS sequence"/>
</dbReference>
<evidence type="ECO:0000259" key="7">
    <source>
        <dbReference type="Pfam" id="PF04024"/>
    </source>
</evidence>